<sequence length="142" mass="15049">AERLKAVLPDAVINRPVQRGEVRLIGFNEEAYPEAVKMTLAGCAGCAPEAIQLGPLRWGLRGRGVAWARLSLVAAVKTVKRGGFALGWSAVSILLLAARPAQCFKCWGLGHTRSGCTATVDRGGLCYRCGRGGHTARECDGT</sequence>
<keyword evidence="1" id="KW-0863">Zinc-finger</keyword>
<dbReference type="AlphaFoldDB" id="E2BRM0"/>
<proteinExistence type="predicted"/>
<protein>
    <recommendedName>
        <fullName evidence="2">CCHC-type domain-containing protein</fullName>
    </recommendedName>
</protein>
<evidence type="ECO:0000259" key="2">
    <source>
        <dbReference type="PROSITE" id="PS50158"/>
    </source>
</evidence>
<keyword evidence="1" id="KW-0479">Metal-binding</keyword>
<keyword evidence="1" id="KW-0862">Zinc</keyword>
<keyword evidence="4" id="KW-1185">Reference proteome</keyword>
<dbReference type="InterPro" id="IPR036875">
    <property type="entry name" value="Znf_CCHC_sf"/>
</dbReference>
<dbReference type="Pfam" id="PF00098">
    <property type="entry name" value="zf-CCHC"/>
    <property type="match status" value="1"/>
</dbReference>
<evidence type="ECO:0000313" key="4">
    <source>
        <dbReference type="Proteomes" id="UP000008237"/>
    </source>
</evidence>
<dbReference type="GO" id="GO:0008270">
    <property type="term" value="F:zinc ion binding"/>
    <property type="evidence" value="ECO:0007669"/>
    <property type="project" value="UniProtKB-KW"/>
</dbReference>
<dbReference type="GO" id="GO:0003676">
    <property type="term" value="F:nucleic acid binding"/>
    <property type="evidence" value="ECO:0007669"/>
    <property type="project" value="InterPro"/>
</dbReference>
<dbReference type="Proteomes" id="UP000008237">
    <property type="component" value="Unassembled WGS sequence"/>
</dbReference>
<feature type="non-terminal residue" evidence="3">
    <location>
        <position position="142"/>
    </location>
</feature>
<gene>
    <name evidence="3" type="ORF">EAI_14407</name>
</gene>
<dbReference type="InterPro" id="IPR001878">
    <property type="entry name" value="Znf_CCHC"/>
</dbReference>
<dbReference type="InParanoid" id="E2BRM0"/>
<feature type="domain" description="CCHC-type" evidence="2">
    <location>
        <begin position="126"/>
        <end position="139"/>
    </location>
</feature>
<dbReference type="SUPFAM" id="SSF57756">
    <property type="entry name" value="Retrovirus zinc finger-like domains"/>
    <property type="match status" value="1"/>
</dbReference>
<dbReference type="EMBL" id="GL449966">
    <property type="protein sequence ID" value="EFN81654.1"/>
    <property type="molecule type" value="Genomic_DNA"/>
</dbReference>
<reference evidence="3 4" key="1">
    <citation type="journal article" date="2010" name="Science">
        <title>Genomic comparison of the ants Camponotus floridanus and Harpegnathos saltator.</title>
        <authorList>
            <person name="Bonasio R."/>
            <person name="Zhang G."/>
            <person name="Ye C."/>
            <person name="Mutti N.S."/>
            <person name="Fang X."/>
            <person name="Qin N."/>
            <person name="Donahue G."/>
            <person name="Yang P."/>
            <person name="Li Q."/>
            <person name="Li C."/>
            <person name="Zhang P."/>
            <person name="Huang Z."/>
            <person name="Berger S.L."/>
            <person name="Reinberg D."/>
            <person name="Wang J."/>
            <person name="Liebig J."/>
        </authorList>
    </citation>
    <scope>NUCLEOTIDE SEQUENCE [LARGE SCALE GENOMIC DNA]</scope>
    <source>
        <strain evidence="3 4">R22 G/1</strain>
    </source>
</reference>
<dbReference type="OrthoDB" id="7554612at2759"/>
<accession>E2BRM0</accession>
<evidence type="ECO:0000256" key="1">
    <source>
        <dbReference type="PROSITE-ProRule" id="PRU00047"/>
    </source>
</evidence>
<evidence type="ECO:0000313" key="3">
    <source>
        <dbReference type="EMBL" id="EFN81654.1"/>
    </source>
</evidence>
<dbReference type="Gene3D" id="4.10.60.10">
    <property type="entry name" value="Zinc finger, CCHC-type"/>
    <property type="match status" value="1"/>
</dbReference>
<organism evidence="4">
    <name type="scientific">Harpegnathos saltator</name>
    <name type="common">Jerdon's jumping ant</name>
    <dbReference type="NCBI Taxonomy" id="610380"/>
    <lineage>
        <taxon>Eukaryota</taxon>
        <taxon>Metazoa</taxon>
        <taxon>Ecdysozoa</taxon>
        <taxon>Arthropoda</taxon>
        <taxon>Hexapoda</taxon>
        <taxon>Insecta</taxon>
        <taxon>Pterygota</taxon>
        <taxon>Neoptera</taxon>
        <taxon>Endopterygota</taxon>
        <taxon>Hymenoptera</taxon>
        <taxon>Apocrita</taxon>
        <taxon>Aculeata</taxon>
        <taxon>Formicoidea</taxon>
        <taxon>Formicidae</taxon>
        <taxon>Ponerinae</taxon>
        <taxon>Ponerini</taxon>
        <taxon>Harpegnathos</taxon>
    </lineage>
</organism>
<feature type="non-terminal residue" evidence="3">
    <location>
        <position position="1"/>
    </location>
</feature>
<dbReference type="PROSITE" id="PS50158">
    <property type="entry name" value="ZF_CCHC"/>
    <property type="match status" value="1"/>
</dbReference>
<name>E2BRM0_HARSA</name>
<dbReference type="SMART" id="SM00343">
    <property type="entry name" value="ZnF_C2HC"/>
    <property type="match status" value="2"/>
</dbReference>